<evidence type="ECO:0000256" key="1">
    <source>
        <dbReference type="ARBA" id="ARBA00004123"/>
    </source>
</evidence>
<feature type="domain" description="BHLH" evidence="8">
    <location>
        <begin position="247"/>
        <end position="304"/>
    </location>
</feature>
<organism evidence="9 10">
    <name type="scientific">Gossypium lobatum</name>
    <dbReference type="NCBI Taxonomy" id="34289"/>
    <lineage>
        <taxon>Eukaryota</taxon>
        <taxon>Viridiplantae</taxon>
        <taxon>Streptophyta</taxon>
        <taxon>Embryophyta</taxon>
        <taxon>Tracheophyta</taxon>
        <taxon>Spermatophyta</taxon>
        <taxon>Magnoliopsida</taxon>
        <taxon>eudicotyledons</taxon>
        <taxon>Gunneridae</taxon>
        <taxon>Pentapetalae</taxon>
        <taxon>rosids</taxon>
        <taxon>malvids</taxon>
        <taxon>Malvales</taxon>
        <taxon>Malvaceae</taxon>
        <taxon>Malvoideae</taxon>
        <taxon>Gossypium</taxon>
    </lineage>
</organism>
<keyword evidence="10" id="KW-1185">Reference proteome</keyword>
<dbReference type="GO" id="GO:0080090">
    <property type="term" value="P:regulation of primary metabolic process"/>
    <property type="evidence" value="ECO:0007669"/>
    <property type="project" value="UniProtKB-ARBA"/>
</dbReference>
<evidence type="ECO:0000313" key="10">
    <source>
        <dbReference type="Proteomes" id="UP000593572"/>
    </source>
</evidence>
<dbReference type="GO" id="GO:0005634">
    <property type="term" value="C:nucleus"/>
    <property type="evidence" value="ECO:0007669"/>
    <property type="project" value="UniProtKB-SubCell"/>
</dbReference>
<evidence type="ECO:0000259" key="8">
    <source>
        <dbReference type="PROSITE" id="PS50888"/>
    </source>
</evidence>
<dbReference type="PANTHER" id="PTHR45959">
    <property type="entry name" value="BHLH TRANSCRIPTION FACTOR"/>
    <property type="match status" value="1"/>
</dbReference>
<dbReference type="Proteomes" id="UP000593572">
    <property type="component" value="Unassembled WGS sequence"/>
</dbReference>
<sequence>MDQALIYIDDILLYSPEIDSLLKCVELLTIRSHEWTKVFKRGLGIEEFDGSTYASIRREEWGDHCVSNPFSFYDLIWGFDDQGMDEYDIIHQCHMNSLAELTAGEDITATALTRGNFKQSSFSSESYSSYPNFTTKNNSVSSINEASDRPIKQPKTGTSWNSSTITNIDHVPVPKKPSSTTSHILSFKKPAASLPANSKQLYGIDNIVKPKDETVYSGNNMNYFGQFQSTNYTAKNSRSYSMTRSPSHAQDHIMAERKRREKLNQRFIALSAIVPGLKKVKFTSFFMMDKASVLGDAIKYVKQLQERLKVLEEQTKKRTVESVVFVKKCQLLSADDESSSCEENSDGQSSDAALPEIEAKVSDNDVLIRIHCEKHKGLIAKILSEIENLRLSIVNTNALPFGNSTLDITIIAEKDAGFNMTVKDLVKDLRMALLKFM</sequence>
<feature type="coiled-coil region" evidence="6">
    <location>
        <begin position="294"/>
        <end position="321"/>
    </location>
</feature>
<evidence type="ECO:0000313" key="9">
    <source>
        <dbReference type="EMBL" id="MBA0551796.1"/>
    </source>
</evidence>
<keyword evidence="5" id="KW-0539">Nucleus</keyword>
<evidence type="ECO:0000256" key="3">
    <source>
        <dbReference type="ARBA" id="ARBA00023125"/>
    </source>
</evidence>
<dbReference type="SMART" id="SM00353">
    <property type="entry name" value="HLH"/>
    <property type="match status" value="1"/>
</dbReference>
<comment type="subcellular location">
    <subcellularLocation>
        <location evidence="1">Nucleus</location>
    </subcellularLocation>
</comment>
<name>A0A7J8LH71_9ROSI</name>
<dbReference type="GO" id="GO:0046983">
    <property type="term" value="F:protein dimerization activity"/>
    <property type="evidence" value="ECO:0007669"/>
    <property type="project" value="InterPro"/>
</dbReference>
<dbReference type="InterPro" id="IPR036638">
    <property type="entry name" value="HLH_DNA-bd_sf"/>
</dbReference>
<dbReference type="Gene3D" id="4.10.280.10">
    <property type="entry name" value="Helix-loop-helix DNA-binding domain"/>
    <property type="match status" value="1"/>
</dbReference>
<evidence type="ECO:0000256" key="7">
    <source>
        <dbReference type="SAM" id="MobiDB-lite"/>
    </source>
</evidence>
<proteinExistence type="predicted"/>
<reference evidence="9 10" key="1">
    <citation type="journal article" date="2019" name="Genome Biol. Evol.">
        <title>Insights into the evolution of the New World diploid cottons (Gossypium, subgenus Houzingenia) based on genome sequencing.</title>
        <authorList>
            <person name="Grover C.E."/>
            <person name="Arick M.A. 2nd"/>
            <person name="Thrash A."/>
            <person name="Conover J.L."/>
            <person name="Sanders W.S."/>
            <person name="Peterson D.G."/>
            <person name="Frelichowski J.E."/>
            <person name="Scheffler J.A."/>
            <person name="Scheffler B.E."/>
            <person name="Wendel J.F."/>
        </authorList>
    </citation>
    <scope>NUCLEOTIDE SEQUENCE [LARGE SCALE GENOMIC DNA]</scope>
    <source>
        <strain evidence="9">157</strain>
        <tissue evidence="9">Leaf</tissue>
    </source>
</reference>
<dbReference type="AlphaFoldDB" id="A0A7J8LH71"/>
<evidence type="ECO:0000256" key="4">
    <source>
        <dbReference type="ARBA" id="ARBA00023163"/>
    </source>
</evidence>
<accession>A0A7J8LH71</accession>
<dbReference type="PANTHER" id="PTHR45959:SF2">
    <property type="entry name" value="BHLH TRANSCRIPTION FACTOR"/>
    <property type="match status" value="1"/>
</dbReference>
<dbReference type="SUPFAM" id="SSF47459">
    <property type="entry name" value="HLH, helix-loop-helix DNA-binding domain"/>
    <property type="match status" value="1"/>
</dbReference>
<evidence type="ECO:0000256" key="2">
    <source>
        <dbReference type="ARBA" id="ARBA00023015"/>
    </source>
</evidence>
<comment type="caution">
    <text evidence="9">The sequence shown here is derived from an EMBL/GenBank/DDBJ whole genome shotgun (WGS) entry which is preliminary data.</text>
</comment>
<evidence type="ECO:0000256" key="6">
    <source>
        <dbReference type="SAM" id="Coils"/>
    </source>
</evidence>
<dbReference type="Pfam" id="PF22754">
    <property type="entry name" value="bHLH-TF_ACT-like_plant"/>
    <property type="match status" value="1"/>
</dbReference>
<keyword evidence="4" id="KW-0804">Transcription</keyword>
<dbReference type="PROSITE" id="PS50888">
    <property type="entry name" value="BHLH"/>
    <property type="match status" value="1"/>
</dbReference>
<feature type="region of interest" description="Disordered" evidence="7">
    <location>
        <begin position="138"/>
        <end position="177"/>
    </location>
</feature>
<dbReference type="InterPro" id="IPR011598">
    <property type="entry name" value="bHLH_dom"/>
</dbReference>
<protein>
    <recommendedName>
        <fullName evidence="8">BHLH domain-containing protein</fullName>
    </recommendedName>
</protein>
<dbReference type="InterPro" id="IPR052610">
    <property type="entry name" value="bHLH_transcription_regulator"/>
</dbReference>
<keyword evidence="6" id="KW-0175">Coiled coil</keyword>
<feature type="compositionally biased region" description="Polar residues" evidence="7">
    <location>
        <begin position="155"/>
        <end position="167"/>
    </location>
</feature>
<dbReference type="EMBL" id="JABEZX010000003">
    <property type="protein sequence ID" value="MBA0551796.1"/>
    <property type="molecule type" value="Genomic_DNA"/>
</dbReference>
<evidence type="ECO:0000256" key="5">
    <source>
        <dbReference type="ARBA" id="ARBA00023242"/>
    </source>
</evidence>
<keyword evidence="2" id="KW-0805">Transcription regulation</keyword>
<dbReference type="InterPro" id="IPR054502">
    <property type="entry name" value="bHLH-TF_ACT-like_plant"/>
</dbReference>
<keyword evidence="3" id="KW-0238">DNA-binding</keyword>
<dbReference type="Pfam" id="PF00010">
    <property type="entry name" value="HLH"/>
    <property type="match status" value="1"/>
</dbReference>
<gene>
    <name evidence="9" type="ORF">Golob_022659</name>
</gene>
<dbReference type="CDD" id="cd11452">
    <property type="entry name" value="bHLH_AtNAI1_like"/>
    <property type="match status" value="1"/>
</dbReference>